<organism evidence="2 3">
    <name type="scientific">Colletotrichum scovillei</name>
    <dbReference type="NCBI Taxonomy" id="1209932"/>
    <lineage>
        <taxon>Eukaryota</taxon>
        <taxon>Fungi</taxon>
        <taxon>Dikarya</taxon>
        <taxon>Ascomycota</taxon>
        <taxon>Pezizomycotina</taxon>
        <taxon>Sordariomycetes</taxon>
        <taxon>Hypocreomycetidae</taxon>
        <taxon>Glomerellales</taxon>
        <taxon>Glomerellaceae</taxon>
        <taxon>Colletotrichum</taxon>
        <taxon>Colletotrichum acutatum species complex</taxon>
    </lineage>
</organism>
<evidence type="ECO:0000313" key="2">
    <source>
        <dbReference type="EMBL" id="KAG7059243.1"/>
    </source>
</evidence>
<keyword evidence="3" id="KW-1185">Reference proteome</keyword>
<dbReference type="EMBL" id="JAESDN010000001">
    <property type="protein sequence ID" value="KAG7059243.1"/>
    <property type="molecule type" value="Genomic_DNA"/>
</dbReference>
<comment type="caution">
    <text evidence="2">The sequence shown here is derived from an EMBL/GenBank/DDBJ whole genome shotgun (WGS) entry which is preliminary data.</text>
</comment>
<proteinExistence type="predicted"/>
<evidence type="ECO:0000256" key="1">
    <source>
        <dbReference type="SAM" id="MobiDB-lite"/>
    </source>
</evidence>
<protein>
    <submittedName>
        <fullName evidence="2">Uncharacterized protein</fullName>
    </submittedName>
</protein>
<dbReference type="AlphaFoldDB" id="A0A9P7UL95"/>
<gene>
    <name evidence="2" type="ORF">JMJ77_006609</name>
</gene>
<evidence type="ECO:0000313" key="3">
    <source>
        <dbReference type="Proteomes" id="UP000699042"/>
    </source>
</evidence>
<name>A0A9P7UL95_9PEZI</name>
<sequence length="99" mass="11051">MATTPPIDDQSERYLVVISRIAPARPMMDSNPRYPTSPRERAGKSVPILSTSERRLVKATLVESMSKKHASHLLGRLNANLHLGFGFVAGRFDETLPRH</sequence>
<accession>A0A9P7UL95</accession>
<feature type="region of interest" description="Disordered" evidence="1">
    <location>
        <begin position="26"/>
        <end position="49"/>
    </location>
</feature>
<dbReference type="Proteomes" id="UP000699042">
    <property type="component" value="Unassembled WGS sequence"/>
</dbReference>
<reference evidence="2" key="1">
    <citation type="submission" date="2021-05" db="EMBL/GenBank/DDBJ databases">
        <title>Comparative genomics of three Colletotrichum scovillei strains and genetic complementation revealed genes involved fungal growth and virulence on chili pepper.</title>
        <authorList>
            <person name="Hsieh D.-K."/>
            <person name="Chuang S.-C."/>
            <person name="Chen C.-Y."/>
            <person name="Chao Y.-T."/>
            <person name="Lu M.-Y.J."/>
            <person name="Lee M.-H."/>
            <person name="Shih M.-C."/>
        </authorList>
    </citation>
    <scope>NUCLEOTIDE SEQUENCE</scope>
    <source>
        <strain evidence="2">Coll-153</strain>
    </source>
</reference>